<sequence length="62" mass="6771">MSCVSCPQWKRSSFSIGTAQIGLRIIPSPVVSKPESLIPLAAGNCALPYMFEYILLVFKLVV</sequence>
<dbReference type="Proteomes" id="UP000269945">
    <property type="component" value="Unassembled WGS sequence"/>
</dbReference>
<proteinExistence type="predicted"/>
<comment type="caution">
    <text evidence="1">The sequence shown here is derived from an EMBL/GenBank/DDBJ whole genome shotgun (WGS) entry which is preliminary data.</text>
</comment>
<feature type="non-terminal residue" evidence="1">
    <location>
        <position position="62"/>
    </location>
</feature>
<dbReference type="AlphaFoldDB" id="A0A9X9LQK7"/>
<evidence type="ECO:0000313" key="2">
    <source>
        <dbReference type="Proteomes" id="UP000269945"/>
    </source>
</evidence>
<keyword evidence="2" id="KW-1185">Reference proteome</keyword>
<organism evidence="1 2">
    <name type="scientific">Gulo gulo</name>
    <name type="common">Wolverine</name>
    <name type="synonym">Gluton</name>
    <dbReference type="NCBI Taxonomy" id="48420"/>
    <lineage>
        <taxon>Eukaryota</taxon>
        <taxon>Metazoa</taxon>
        <taxon>Chordata</taxon>
        <taxon>Craniata</taxon>
        <taxon>Vertebrata</taxon>
        <taxon>Euteleostomi</taxon>
        <taxon>Mammalia</taxon>
        <taxon>Eutheria</taxon>
        <taxon>Laurasiatheria</taxon>
        <taxon>Carnivora</taxon>
        <taxon>Caniformia</taxon>
        <taxon>Musteloidea</taxon>
        <taxon>Mustelidae</taxon>
        <taxon>Guloninae</taxon>
        <taxon>Gulo</taxon>
    </lineage>
</organism>
<protein>
    <submittedName>
        <fullName evidence="1">Uncharacterized protein</fullName>
    </submittedName>
</protein>
<accession>A0A9X9LQK7</accession>
<evidence type="ECO:0000313" key="1">
    <source>
        <dbReference type="EMBL" id="VCW79171.1"/>
    </source>
</evidence>
<reference evidence="1 2" key="1">
    <citation type="submission" date="2018-10" db="EMBL/GenBank/DDBJ databases">
        <authorList>
            <person name="Ekblom R."/>
            <person name="Jareborg N."/>
        </authorList>
    </citation>
    <scope>NUCLEOTIDE SEQUENCE [LARGE SCALE GENOMIC DNA]</scope>
    <source>
        <tissue evidence="1">Muscle</tissue>
    </source>
</reference>
<name>A0A9X9LQK7_GULGU</name>
<gene>
    <name evidence="1" type="ORF">BN2614_LOCUS3</name>
</gene>
<dbReference type="EMBL" id="CYRY02011476">
    <property type="protein sequence ID" value="VCW79171.1"/>
    <property type="molecule type" value="Genomic_DNA"/>
</dbReference>